<evidence type="ECO:0000313" key="2">
    <source>
        <dbReference type="Proteomes" id="UP000294723"/>
    </source>
</evidence>
<sequence length="154" mass="17228">MTSSEMGLEDQSEFIQEAVQGLVSRAPEGWSELTYTYRSTVGFSSSDLEFRLADGSTKGGTAPVAVLDAMDDLRRVMHEPGKGTWFTAVVSVDRSLKYRTSFDYDSEPKFVPEINAGSYLDDVRHFPRSAENTPAWLKHKLEEAQNESHEDDPS</sequence>
<gene>
    <name evidence="1" type="ORF">E1202_02640</name>
</gene>
<dbReference type="EMBL" id="SMLA01000003">
    <property type="protein sequence ID" value="TDD92276.1"/>
    <property type="molecule type" value="Genomic_DNA"/>
</dbReference>
<dbReference type="SUPFAM" id="SSF160424">
    <property type="entry name" value="BH3703-like"/>
    <property type="match status" value="1"/>
</dbReference>
<keyword evidence="2" id="KW-1185">Reference proteome</keyword>
<dbReference type="Proteomes" id="UP000294723">
    <property type="component" value="Unassembled WGS sequence"/>
</dbReference>
<protein>
    <submittedName>
        <fullName evidence="1">Uncharacterized protein</fullName>
    </submittedName>
</protein>
<name>A0A4R5C1V5_9PSEU</name>
<dbReference type="RefSeq" id="WP_132680693.1">
    <property type="nucleotide sequence ID" value="NZ_SMLA01000003.1"/>
</dbReference>
<dbReference type="AlphaFoldDB" id="A0A4R5C1V5"/>
<reference evidence="1 2" key="1">
    <citation type="submission" date="2019-03" db="EMBL/GenBank/DDBJ databases">
        <title>Draft genome sequences of novel Actinobacteria.</title>
        <authorList>
            <person name="Sahin N."/>
            <person name="Ay H."/>
            <person name="Saygin H."/>
        </authorList>
    </citation>
    <scope>NUCLEOTIDE SEQUENCE [LARGE SCALE GENOMIC DNA]</scope>
    <source>
        <strain evidence="1 2">5K548</strain>
    </source>
</reference>
<dbReference type="InterPro" id="IPR036170">
    <property type="entry name" value="YezG-like_sf"/>
</dbReference>
<organism evidence="1 2">
    <name type="scientific">Saccharopolyspora karakumensis</name>
    <dbReference type="NCBI Taxonomy" id="2530386"/>
    <lineage>
        <taxon>Bacteria</taxon>
        <taxon>Bacillati</taxon>
        <taxon>Actinomycetota</taxon>
        <taxon>Actinomycetes</taxon>
        <taxon>Pseudonocardiales</taxon>
        <taxon>Pseudonocardiaceae</taxon>
        <taxon>Saccharopolyspora</taxon>
    </lineage>
</organism>
<accession>A0A4R5C1V5</accession>
<comment type="caution">
    <text evidence="1">The sequence shown here is derived from an EMBL/GenBank/DDBJ whole genome shotgun (WGS) entry which is preliminary data.</text>
</comment>
<proteinExistence type="predicted"/>
<evidence type="ECO:0000313" key="1">
    <source>
        <dbReference type="EMBL" id="TDD92276.1"/>
    </source>
</evidence>